<dbReference type="EMBL" id="DAKRPA010000180">
    <property type="protein sequence ID" value="DAZ96042.1"/>
    <property type="molecule type" value="Genomic_DNA"/>
</dbReference>
<keyword evidence="3" id="KW-0325">Glycoprotein</keyword>
<evidence type="ECO:0000313" key="5">
    <source>
        <dbReference type="EMBL" id="DAZ96042.1"/>
    </source>
</evidence>
<name>A0AAV2YS44_9STRA</name>
<sequence>MVAIGDYFSRNVIVVAFFTALISSSIDQYPNIEPVPVELNYALPTVQQQEQFELNAATKVVSSVYDHAEKLLEGEALAAEDMAVAADGRAYMGLRDGRIVSFAPEDLVLRNFSRIGADLPTCGELESEPKCGRPLGVLFTRAAPFQRYLKRIKNAQLFPNDQVMLVADAYKGLHLMDAVGTKVFLFNHANGTPTKFLNALAVTEDGTVYATDSSTRYPRNKVLLDLLEHIPSGRLLRFQPQRGDVEVLAEDLPFPNGLVLADNEQSLLIAMSMEKKIAKFTIRTRKFEDFAFIPGAPDNVWIDHSAGADGAPKTMFVGIVSRPSLVYRLLMQSMKARKILALLPRWVTMAVLKRTSVFATIDLLSGEIQHLYEETTGKAFLVSGVHGLGDHYYLLSWARDYVVRIPKSVFN</sequence>
<evidence type="ECO:0000256" key="2">
    <source>
        <dbReference type="ARBA" id="ARBA00022553"/>
    </source>
</evidence>
<dbReference type="GO" id="GO:0012505">
    <property type="term" value="C:endomembrane system"/>
    <property type="evidence" value="ECO:0007669"/>
    <property type="project" value="TreeGrafter"/>
</dbReference>
<dbReference type="Pfam" id="PF20067">
    <property type="entry name" value="SSL_N"/>
    <property type="match status" value="1"/>
</dbReference>
<accession>A0AAV2YS44</accession>
<evidence type="ECO:0000259" key="4">
    <source>
        <dbReference type="Pfam" id="PF03088"/>
    </source>
</evidence>
<comment type="similarity">
    <text evidence="1">Belongs to the strictosidine synthase family.</text>
</comment>
<dbReference type="InterPro" id="IPR011042">
    <property type="entry name" value="6-blade_b-propeller_TolB-like"/>
</dbReference>
<dbReference type="InterPro" id="IPR018119">
    <property type="entry name" value="Strictosidine_synth_cons-reg"/>
</dbReference>
<dbReference type="AlphaFoldDB" id="A0AAV2YS44"/>
<protein>
    <recommendedName>
        <fullName evidence="4">Strictosidine synthase conserved region domain-containing protein</fullName>
    </recommendedName>
</protein>
<proteinExistence type="inferred from homology"/>
<gene>
    <name evidence="5" type="ORF">N0F65_000037</name>
</gene>
<dbReference type="Proteomes" id="UP001146120">
    <property type="component" value="Unassembled WGS sequence"/>
</dbReference>
<evidence type="ECO:0000256" key="1">
    <source>
        <dbReference type="ARBA" id="ARBA00009191"/>
    </source>
</evidence>
<dbReference type="Gene3D" id="2.120.10.30">
    <property type="entry name" value="TolB, C-terminal domain"/>
    <property type="match status" value="1"/>
</dbReference>
<dbReference type="PANTHER" id="PTHR10426:SF88">
    <property type="entry name" value="ADIPOCYTE PLASMA MEMBRANE-ASSOCIATED PROTEIN HEMOMUCIN-RELATED"/>
    <property type="match status" value="1"/>
</dbReference>
<reference evidence="5" key="2">
    <citation type="journal article" date="2023" name="Microbiol Resour">
        <title>Decontamination and Annotation of the Draft Genome Sequence of the Oomycete Lagenidium giganteum ARSEF 373.</title>
        <authorList>
            <person name="Morgan W.R."/>
            <person name="Tartar A."/>
        </authorList>
    </citation>
    <scope>NUCLEOTIDE SEQUENCE</scope>
    <source>
        <strain evidence="5">ARSEF 373</strain>
    </source>
</reference>
<reference evidence="5" key="1">
    <citation type="submission" date="2022-11" db="EMBL/GenBank/DDBJ databases">
        <authorList>
            <person name="Morgan W.R."/>
            <person name="Tartar A."/>
        </authorList>
    </citation>
    <scope>NUCLEOTIDE SEQUENCE</scope>
    <source>
        <strain evidence="5">ARSEF 373</strain>
    </source>
</reference>
<feature type="domain" description="Strictosidine synthase conserved region" evidence="4">
    <location>
        <begin position="198"/>
        <end position="282"/>
    </location>
</feature>
<evidence type="ECO:0000313" key="6">
    <source>
        <dbReference type="Proteomes" id="UP001146120"/>
    </source>
</evidence>
<keyword evidence="6" id="KW-1185">Reference proteome</keyword>
<dbReference type="SUPFAM" id="SSF63829">
    <property type="entry name" value="Calcium-dependent phosphotriesterase"/>
    <property type="match status" value="1"/>
</dbReference>
<dbReference type="Pfam" id="PF03088">
    <property type="entry name" value="Str_synth"/>
    <property type="match status" value="1"/>
</dbReference>
<organism evidence="5 6">
    <name type="scientific">Lagenidium giganteum</name>
    <dbReference type="NCBI Taxonomy" id="4803"/>
    <lineage>
        <taxon>Eukaryota</taxon>
        <taxon>Sar</taxon>
        <taxon>Stramenopiles</taxon>
        <taxon>Oomycota</taxon>
        <taxon>Peronosporomycetes</taxon>
        <taxon>Pythiales</taxon>
        <taxon>Pythiaceae</taxon>
    </lineage>
</organism>
<dbReference type="GO" id="GO:0016787">
    <property type="term" value="F:hydrolase activity"/>
    <property type="evidence" value="ECO:0007669"/>
    <property type="project" value="TreeGrafter"/>
</dbReference>
<comment type="caution">
    <text evidence="5">The sequence shown here is derived from an EMBL/GenBank/DDBJ whole genome shotgun (WGS) entry which is preliminary data.</text>
</comment>
<dbReference type="PANTHER" id="PTHR10426">
    <property type="entry name" value="STRICTOSIDINE SYNTHASE-RELATED"/>
    <property type="match status" value="1"/>
</dbReference>
<evidence type="ECO:0000256" key="3">
    <source>
        <dbReference type="ARBA" id="ARBA00023180"/>
    </source>
</evidence>
<keyword evidence="2" id="KW-0597">Phosphoprotein</keyword>